<dbReference type="Proteomes" id="UP000824782">
    <property type="component" value="Unassembled WGS sequence"/>
</dbReference>
<keyword evidence="2" id="KW-1185">Reference proteome</keyword>
<comment type="caution">
    <text evidence="1">The sequence shown here is derived from an EMBL/GenBank/DDBJ whole genome shotgun (WGS) entry which is preliminary data.</text>
</comment>
<accession>A0AAV6YVS3</accession>
<name>A0AAV6YVS3_ENGPU</name>
<protein>
    <submittedName>
        <fullName evidence="1">Uncharacterized protein</fullName>
    </submittedName>
</protein>
<proteinExistence type="predicted"/>
<organism evidence="1 2">
    <name type="scientific">Engystomops pustulosus</name>
    <name type="common">Tungara frog</name>
    <name type="synonym">Physalaemus pustulosus</name>
    <dbReference type="NCBI Taxonomy" id="76066"/>
    <lineage>
        <taxon>Eukaryota</taxon>
        <taxon>Metazoa</taxon>
        <taxon>Chordata</taxon>
        <taxon>Craniata</taxon>
        <taxon>Vertebrata</taxon>
        <taxon>Euteleostomi</taxon>
        <taxon>Amphibia</taxon>
        <taxon>Batrachia</taxon>
        <taxon>Anura</taxon>
        <taxon>Neobatrachia</taxon>
        <taxon>Hyloidea</taxon>
        <taxon>Leptodactylidae</taxon>
        <taxon>Leiuperinae</taxon>
        <taxon>Engystomops</taxon>
    </lineage>
</organism>
<dbReference type="AlphaFoldDB" id="A0AAV6YVS3"/>
<gene>
    <name evidence="1" type="ORF">GDO81_029880</name>
</gene>
<evidence type="ECO:0000313" key="2">
    <source>
        <dbReference type="Proteomes" id="UP000824782"/>
    </source>
</evidence>
<dbReference type="EMBL" id="WNYA01008684">
    <property type="protein sequence ID" value="KAG8541006.1"/>
    <property type="molecule type" value="Genomic_DNA"/>
</dbReference>
<evidence type="ECO:0000313" key="1">
    <source>
        <dbReference type="EMBL" id="KAG8541006.1"/>
    </source>
</evidence>
<reference evidence="1" key="1">
    <citation type="thesis" date="2020" institute="ProQuest LLC" country="789 East Eisenhower Parkway, Ann Arbor, MI, USA">
        <title>Comparative Genomics and Chromosome Evolution.</title>
        <authorList>
            <person name="Mudd A.B."/>
        </authorList>
    </citation>
    <scope>NUCLEOTIDE SEQUENCE</scope>
    <source>
        <strain evidence="1">237g6f4</strain>
        <tissue evidence="1">Blood</tissue>
    </source>
</reference>
<sequence>MLHGCGTRSYCDHGNRFQSIVVEGLIAVSTGCYEYEHDIRASTTTSTTTNGLGSTFSSQNVHKLLTGAVVCLLLLIPVL</sequence>